<keyword evidence="1" id="KW-0812">Transmembrane</keyword>
<accession>A0AAU7QMS6</accession>
<reference evidence="3" key="1">
    <citation type="submission" date="2024-06" db="EMBL/GenBank/DDBJ databases">
        <authorList>
            <person name="Sun Y."/>
        </authorList>
    </citation>
    <scope>NUCLEOTIDE SEQUENCE</scope>
    <source>
        <strain evidence="3">IGA1.0</strain>
    </source>
</reference>
<evidence type="ECO:0000313" key="3">
    <source>
        <dbReference type="EMBL" id="XBS90896.1"/>
    </source>
</evidence>
<keyword evidence="1" id="KW-1133">Transmembrane helix</keyword>
<keyword evidence="3" id="KW-0489">Methyltransferase</keyword>
<organism evidence="3">
    <name type="scientific">Rhodanobacter sp. IGA1.0</name>
    <dbReference type="NCBI Taxonomy" id="3158582"/>
    <lineage>
        <taxon>Bacteria</taxon>
        <taxon>Pseudomonadati</taxon>
        <taxon>Pseudomonadota</taxon>
        <taxon>Gammaproteobacteria</taxon>
        <taxon>Lysobacterales</taxon>
        <taxon>Rhodanobacteraceae</taxon>
        <taxon>Rhodanobacter</taxon>
    </lineage>
</organism>
<feature type="transmembrane region" description="Helical" evidence="1">
    <location>
        <begin position="190"/>
        <end position="215"/>
    </location>
</feature>
<dbReference type="GO" id="GO:0032259">
    <property type="term" value="P:methylation"/>
    <property type="evidence" value="ECO:0007669"/>
    <property type="project" value="UniProtKB-KW"/>
</dbReference>
<sequence>MLRQWAKLLARTPLHPQWLLGRRDGPRGVEQVSGRLLDVGAADRWVESLVPAEVQYVALDYPATGKVLYGAQPHVFADAASLPFVDHCFDAVTCLEVLEHVAEPERVMGEISRVLKPGGRAWLSMPFLYPLHDAPFDFQRYTEFGLRRSARQAGLEVACLCKDMHALRTAGLLVCLALAGGVSARKGPSLWLGMPIAAALVTMINLTTWSLSFIWPDWSHMTRGYVVELMKE</sequence>
<gene>
    <name evidence="3" type="ORF">ABNK63_04415</name>
</gene>
<dbReference type="InterPro" id="IPR013216">
    <property type="entry name" value="Methyltransf_11"/>
</dbReference>
<evidence type="ECO:0000256" key="1">
    <source>
        <dbReference type="SAM" id="Phobius"/>
    </source>
</evidence>
<name>A0AAU7QMS6_9GAMM</name>
<dbReference type="Pfam" id="PF08241">
    <property type="entry name" value="Methyltransf_11"/>
    <property type="match status" value="1"/>
</dbReference>
<dbReference type="RefSeq" id="WP_350016802.1">
    <property type="nucleotide sequence ID" value="NZ_CP157948.1"/>
</dbReference>
<dbReference type="AlphaFoldDB" id="A0AAU7QMS6"/>
<dbReference type="InterPro" id="IPR029063">
    <property type="entry name" value="SAM-dependent_MTases_sf"/>
</dbReference>
<dbReference type="SUPFAM" id="SSF53335">
    <property type="entry name" value="S-adenosyl-L-methionine-dependent methyltransferases"/>
    <property type="match status" value="1"/>
</dbReference>
<dbReference type="GO" id="GO:0008757">
    <property type="term" value="F:S-adenosylmethionine-dependent methyltransferase activity"/>
    <property type="evidence" value="ECO:0007669"/>
    <property type="project" value="InterPro"/>
</dbReference>
<keyword evidence="1" id="KW-0472">Membrane</keyword>
<evidence type="ECO:0000259" key="2">
    <source>
        <dbReference type="Pfam" id="PF08241"/>
    </source>
</evidence>
<keyword evidence="3" id="KW-0808">Transferase</keyword>
<proteinExistence type="predicted"/>
<dbReference type="EMBL" id="CP157948">
    <property type="protein sequence ID" value="XBS90896.1"/>
    <property type="molecule type" value="Genomic_DNA"/>
</dbReference>
<dbReference type="Gene3D" id="3.40.50.150">
    <property type="entry name" value="Vaccinia Virus protein VP39"/>
    <property type="match status" value="1"/>
</dbReference>
<feature type="domain" description="Methyltransferase type 11" evidence="2">
    <location>
        <begin position="71"/>
        <end position="122"/>
    </location>
</feature>
<protein>
    <submittedName>
        <fullName evidence="3">Class I SAM-dependent methyltransferase</fullName>
    </submittedName>
</protein>